<evidence type="ECO:0000313" key="4">
    <source>
        <dbReference type="Proteomes" id="UP000679779"/>
    </source>
</evidence>
<reference evidence="3" key="1">
    <citation type="submission" date="2021-03" db="EMBL/GenBank/DDBJ databases">
        <title>Antimicrobial resistance genes in bacteria isolated from Japanese honey, and their potential for conferring macrolide and lincosamide resistance in the American foulbrood pathogen Paenibacillus larvae.</title>
        <authorList>
            <person name="Okamoto M."/>
            <person name="Kumagai M."/>
            <person name="Kanamori H."/>
            <person name="Takamatsu D."/>
        </authorList>
    </citation>
    <scope>NUCLEOTIDE SEQUENCE</scope>
    <source>
        <strain evidence="3">J2TS6</strain>
    </source>
</reference>
<dbReference type="InterPro" id="IPR000086">
    <property type="entry name" value="NUDIX_hydrolase_dom"/>
</dbReference>
<dbReference type="CDD" id="cd02883">
    <property type="entry name" value="NUDIX_Hydrolase"/>
    <property type="match status" value="1"/>
</dbReference>
<dbReference type="EMBL" id="BORQ01000002">
    <property type="protein sequence ID" value="GIO30975.1"/>
    <property type="molecule type" value="Genomic_DNA"/>
</dbReference>
<evidence type="ECO:0000313" key="3">
    <source>
        <dbReference type="EMBL" id="GIO30975.1"/>
    </source>
</evidence>
<dbReference type="Pfam" id="PF00293">
    <property type="entry name" value="NUDIX"/>
    <property type="match status" value="1"/>
</dbReference>
<sequence>MFVVNVEGAIFQNDKWLVIERGAEETHAAGTLSFVGGTVEQEGFSQDILERTLSREIDEEVGVRIKEKLHFVHSSSFVTDEGRPVINIVFLCEYDQGTAFRKSPGEVAAVSWMTTEEILRHPKTPPWMYDSAKRADRLLKEIHADRFET</sequence>
<proteinExistence type="inferred from homology"/>
<dbReference type="Gene3D" id="3.90.79.10">
    <property type="entry name" value="Nucleoside Triphosphate Pyrophosphohydrolase"/>
    <property type="match status" value="1"/>
</dbReference>
<dbReference type="AlphaFoldDB" id="A0A919XHD7"/>
<accession>A0A919XHD7</accession>
<gene>
    <name evidence="3" type="ORF">J2TS6_21160</name>
</gene>
<protein>
    <recommendedName>
        <fullName evidence="2">Nudix hydrolase domain-containing protein</fullName>
    </recommendedName>
</protein>
<evidence type="ECO:0000259" key="2">
    <source>
        <dbReference type="PROSITE" id="PS51462"/>
    </source>
</evidence>
<evidence type="ECO:0000256" key="1">
    <source>
        <dbReference type="ARBA" id="ARBA00005582"/>
    </source>
</evidence>
<dbReference type="PANTHER" id="PTHR43736">
    <property type="entry name" value="ADP-RIBOSE PYROPHOSPHATASE"/>
    <property type="match status" value="1"/>
</dbReference>
<dbReference type="PROSITE" id="PS51462">
    <property type="entry name" value="NUDIX"/>
    <property type="match status" value="1"/>
</dbReference>
<organism evidence="3 4">
    <name type="scientific">Paenibacillus albilobatus</name>
    <dbReference type="NCBI Taxonomy" id="2716884"/>
    <lineage>
        <taxon>Bacteria</taxon>
        <taxon>Bacillati</taxon>
        <taxon>Bacillota</taxon>
        <taxon>Bacilli</taxon>
        <taxon>Bacillales</taxon>
        <taxon>Paenibacillaceae</taxon>
        <taxon>Paenibacillus</taxon>
    </lineage>
</organism>
<comment type="similarity">
    <text evidence="1">Belongs to the Nudix hydrolase family.</text>
</comment>
<feature type="domain" description="Nudix hydrolase" evidence="2">
    <location>
        <begin position="1"/>
        <end position="135"/>
    </location>
</feature>
<dbReference type="RefSeq" id="WP_160041437.1">
    <property type="nucleotide sequence ID" value="NZ_BORQ01000002.1"/>
</dbReference>
<name>A0A919XHD7_9BACL</name>
<dbReference type="InterPro" id="IPR015797">
    <property type="entry name" value="NUDIX_hydrolase-like_dom_sf"/>
</dbReference>
<keyword evidence="4" id="KW-1185">Reference proteome</keyword>
<dbReference type="Proteomes" id="UP000679779">
    <property type="component" value="Unassembled WGS sequence"/>
</dbReference>
<dbReference type="SUPFAM" id="SSF55811">
    <property type="entry name" value="Nudix"/>
    <property type="match status" value="1"/>
</dbReference>
<comment type="caution">
    <text evidence="3">The sequence shown here is derived from an EMBL/GenBank/DDBJ whole genome shotgun (WGS) entry which is preliminary data.</text>
</comment>
<dbReference type="PANTHER" id="PTHR43736:SF1">
    <property type="entry name" value="DIHYDRONEOPTERIN TRIPHOSPHATE DIPHOSPHATASE"/>
    <property type="match status" value="1"/>
</dbReference>